<evidence type="ECO:0000256" key="2">
    <source>
        <dbReference type="ARBA" id="ARBA00023128"/>
    </source>
</evidence>
<keyword evidence="5" id="KW-1185">Reference proteome</keyword>
<name>A0A5B7D697_PORTR</name>
<evidence type="ECO:0000313" key="4">
    <source>
        <dbReference type="EMBL" id="MPC16791.1"/>
    </source>
</evidence>
<comment type="subcellular location">
    <subcellularLocation>
        <location evidence="1">Mitochondrion</location>
    </subcellularLocation>
</comment>
<keyword evidence="2" id="KW-0496">Mitochondrion</keyword>
<keyword evidence="3" id="KW-1015">Disulfide bond</keyword>
<comment type="caution">
    <text evidence="4">The sequence shown here is derived from an EMBL/GenBank/DDBJ whole genome shotgun (WGS) entry which is preliminary data.</text>
</comment>
<dbReference type="InterPro" id="IPR048280">
    <property type="entry name" value="COX6B-like"/>
</dbReference>
<proteinExistence type="predicted"/>
<organism evidence="4 5">
    <name type="scientific">Portunus trituberculatus</name>
    <name type="common">Swimming crab</name>
    <name type="synonym">Neptunus trituberculatus</name>
    <dbReference type="NCBI Taxonomy" id="210409"/>
    <lineage>
        <taxon>Eukaryota</taxon>
        <taxon>Metazoa</taxon>
        <taxon>Ecdysozoa</taxon>
        <taxon>Arthropoda</taxon>
        <taxon>Crustacea</taxon>
        <taxon>Multicrustacea</taxon>
        <taxon>Malacostraca</taxon>
        <taxon>Eumalacostraca</taxon>
        <taxon>Eucarida</taxon>
        <taxon>Decapoda</taxon>
        <taxon>Pleocyemata</taxon>
        <taxon>Brachyura</taxon>
        <taxon>Eubrachyura</taxon>
        <taxon>Portunoidea</taxon>
        <taxon>Portunidae</taxon>
        <taxon>Portuninae</taxon>
        <taxon>Portunus</taxon>
    </lineage>
</organism>
<evidence type="ECO:0000313" key="5">
    <source>
        <dbReference type="Proteomes" id="UP000324222"/>
    </source>
</evidence>
<dbReference type="EMBL" id="VSRR010000537">
    <property type="protein sequence ID" value="MPC16791.1"/>
    <property type="molecule type" value="Genomic_DNA"/>
</dbReference>
<gene>
    <name evidence="4" type="ORF">E2C01_009628</name>
</gene>
<evidence type="ECO:0000256" key="3">
    <source>
        <dbReference type="ARBA" id="ARBA00023157"/>
    </source>
</evidence>
<dbReference type="AlphaFoldDB" id="A0A5B7D697"/>
<protein>
    <submittedName>
        <fullName evidence="4">Uncharacterized protein</fullName>
    </submittedName>
</protein>
<dbReference type="GO" id="GO:0005739">
    <property type="term" value="C:mitochondrion"/>
    <property type="evidence" value="ECO:0007669"/>
    <property type="project" value="UniProtKB-SubCell"/>
</dbReference>
<accession>A0A5B7D697</accession>
<sequence>MSFIMPREAGEHRTHFPDKEARYQCWDSRDKFWACIDSGGVAFSHWGAVAQCHHGPARRIEAITPLLNITMGPAVPGRARTLPSAHDEPQCGCTGYTAYSYTPAIDWICSWSSTLQSWQSHFLQSFFLD</sequence>
<evidence type="ECO:0000256" key="1">
    <source>
        <dbReference type="ARBA" id="ARBA00004173"/>
    </source>
</evidence>
<dbReference type="Pfam" id="PF02297">
    <property type="entry name" value="COX6B"/>
    <property type="match status" value="1"/>
</dbReference>
<dbReference type="Proteomes" id="UP000324222">
    <property type="component" value="Unassembled WGS sequence"/>
</dbReference>
<dbReference type="OrthoDB" id="16284at2759"/>
<reference evidence="4 5" key="1">
    <citation type="submission" date="2019-05" db="EMBL/GenBank/DDBJ databases">
        <title>Another draft genome of Portunus trituberculatus and its Hox gene families provides insights of decapod evolution.</title>
        <authorList>
            <person name="Jeong J.-H."/>
            <person name="Song I."/>
            <person name="Kim S."/>
            <person name="Choi T."/>
            <person name="Kim D."/>
            <person name="Ryu S."/>
            <person name="Kim W."/>
        </authorList>
    </citation>
    <scope>NUCLEOTIDE SEQUENCE [LARGE SCALE GENOMIC DNA]</scope>
    <source>
        <tissue evidence="4">Muscle</tissue>
    </source>
</reference>